<dbReference type="Proteomes" id="UP000800041">
    <property type="component" value="Unassembled WGS sequence"/>
</dbReference>
<evidence type="ECO:0000256" key="1">
    <source>
        <dbReference type="SAM" id="MobiDB-lite"/>
    </source>
</evidence>
<proteinExistence type="predicted"/>
<evidence type="ECO:0000313" key="2">
    <source>
        <dbReference type="EMBL" id="KAF1988317.1"/>
    </source>
</evidence>
<feature type="region of interest" description="Disordered" evidence="1">
    <location>
        <begin position="1039"/>
        <end position="1060"/>
    </location>
</feature>
<feature type="compositionally biased region" description="Basic and acidic residues" evidence="1">
    <location>
        <begin position="129"/>
        <end position="145"/>
    </location>
</feature>
<accession>A0A6G1H5I9</accession>
<name>A0A6G1H5I9_9PEZI</name>
<keyword evidence="3" id="KW-1185">Reference proteome</keyword>
<feature type="compositionally biased region" description="Polar residues" evidence="1">
    <location>
        <begin position="330"/>
        <end position="359"/>
    </location>
</feature>
<feature type="region of interest" description="Disordered" evidence="1">
    <location>
        <begin position="53"/>
        <end position="187"/>
    </location>
</feature>
<feature type="compositionally biased region" description="Polar residues" evidence="1">
    <location>
        <begin position="441"/>
        <end position="457"/>
    </location>
</feature>
<feature type="compositionally biased region" description="Basic and acidic residues" evidence="1">
    <location>
        <begin position="1048"/>
        <end position="1060"/>
    </location>
</feature>
<dbReference type="EMBL" id="ML977149">
    <property type="protein sequence ID" value="KAF1988317.1"/>
    <property type="molecule type" value="Genomic_DNA"/>
</dbReference>
<feature type="compositionally biased region" description="Low complexity" evidence="1">
    <location>
        <begin position="174"/>
        <end position="185"/>
    </location>
</feature>
<gene>
    <name evidence="2" type="ORF">K402DRAFT_374175</name>
</gene>
<feature type="region of interest" description="Disordered" evidence="1">
    <location>
        <begin position="212"/>
        <end position="376"/>
    </location>
</feature>
<dbReference type="OrthoDB" id="410701at2759"/>
<evidence type="ECO:0000313" key="3">
    <source>
        <dbReference type="Proteomes" id="UP000800041"/>
    </source>
</evidence>
<protein>
    <submittedName>
        <fullName evidence="2">Uncharacterized protein</fullName>
    </submittedName>
</protein>
<feature type="region of interest" description="Disordered" evidence="1">
    <location>
        <begin position="1483"/>
        <end position="1504"/>
    </location>
</feature>
<reference evidence="2" key="1">
    <citation type="journal article" date="2020" name="Stud. Mycol.">
        <title>101 Dothideomycetes genomes: a test case for predicting lifestyles and emergence of pathogens.</title>
        <authorList>
            <person name="Haridas S."/>
            <person name="Albert R."/>
            <person name="Binder M."/>
            <person name="Bloem J."/>
            <person name="Labutti K."/>
            <person name="Salamov A."/>
            <person name="Andreopoulos B."/>
            <person name="Baker S."/>
            <person name="Barry K."/>
            <person name="Bills G."/>
            <person name="Bluhm B."/>
            <person name="Cannon C."/>
            <person name="Castanera R."/>
            <person name="Culley D."/>
            <person name="Daum C."/>
            <person name="Ezra D."/>
            <person name="Gonzalez J."/>
            <person name="Henrissat B."/>
            <person name="Kuo A."/>
            <person name="Liang C."/>
            <person name="Lipzen A."/>
            <person name="Lutzoni F."/>
            <person name="Magnuson J."/>
            <person name="Mondo S."/>
            <person name="Nolan M."/>
            <person name="Ohm R."/>
            <person name="Pangilinan J."/>
            <person name="Park H.-J."/>
            <person name="Ramirez L."/>
            <person name="Alfaro M."/>
            <person name="Sun H."/>
            <person name="Tritt A."/>
            <person name="Yoshinaga Y."/>
            <person name="Zwiers L.-H."/>
            <person name="Turgeon B."/>
            <person name="Goodwin S."/>
            <person name="Spatafora J."/>
            <person name="Crous P."/>
            <person name="Grigoriev I."/>
        </authorList>
    </citation>
    <scope>NUCLEOTIDE SEQUENCE</scope>
    <source>
        <strain evidence="2">CBS 113979</strain>
    </source>
</reference>
<sequence length="1504" mass="168944">MHRIASAGISAQLLRIRHQHRGQCLHLAAELSRCPLSSHSSQQPVRRLHVATRLSQKAEPTLGPRTGQDSQENPDDQDSGKRNSDALSAEESIVPDVLGLYAPDTTTLNHGDDRSPGHPRFSCSSNTTEPREDQSEDSLGRDRVDSQAGSQQRSERQGRVQTSEGEPAKITRKPSQSPPECSSSSHVLRNETDGLLRYVSPIFRYVGLQGTTFPERPINLPPDALPERSSKPQPQAPSGSQRRLPVQLESSNRKGSRRSRGKSSDIKPSGTQPEGLPEPLFQPRPKTQPTLQHKPPVQLDVSSTETSRRLRNPASIAEPHVRTRPEGLPEQSSQSRPKTQPKLQPWSPTQLEISGTDVTIQPGGLPEPSFQSWPEVQPELQPGCLVKLETPGIEASIQPEALPEPSFQPGPKMQPKLQPRRIVQLQSPSSFVVTEPERVQGPSSQPRPKAQAGSQQPRRLIHFEAPDADVMTPPEGLPEPSFQPRRKAQPELRPEGTALFEGHSRIISRDLHSEPPVRSEVPRAEFSRGLENETTPVFFEGQDEKAMAIRNLRQRPALFSRFRPRRDRSHRVSLFDAYEGIEVPPGGRSLESVFLRYIEHVYGLDLNSGKLRQGIPIDEEFHSRIQACEALHDGQSRSFQLAPGESGVLVKNKVFLRDLDHWASLLFTRDVNAVASLFLESSSSGRDMEKEELLHVYPLFLYVYALRRQDISSHALQLFIVHAWQRLQRTPFWIPKSSESDDAVDAFGQVELSTAQSTRSLEHGDLDSIEINAHRKLDMDDVWRLFVRLLRTALRAMPQAMVNLSSLLATYTYHNHDENVSLADDRDALVKVTQRYNRALELIALPTPLHPVVASVYQEEAQFLLLGRMASHRPPLTISNAGYRAVTRVQLARKATAQERDWISLQRPSWPPWKDNKSGLDEAKDAHYGTSRAARSIQRMQEAGYAMGHWEQVARIYAGWDTDNTPTLKVRKLLLHFPKEESTGQMWAARVTATRTLQEAWACFLSCEDSGVPTIEVYRAMFEKIDSHTRLAKRPSLLYDELPGQPGSKDDTPLSGEGREILPTPVSPLDQTFIRSEPPSTEELFDRMFSAGVKPDISLISVLVAKAYDLPTGIKFLSSLGRLAAPLLRISKLRPKDHTPGAVSPKLLSAFVKLLCRSKNVDLSSTSTEGSETSYVLRGFTLQRRHPVVHALHLLLEVRTGYVPAWNNFLEGLRAGPETSLIGVVDRSPYSEDNTILALRLARTAVSMMGHIGVWPDAESFYLVCRIVERAASSRYRLQGSLNILSSQTHSTTDFETRDELDLNRTDELPFSTHRPAHANALFAKSALYVRVLFNRVVGNNTSNTTHLYTSVLPDASLPPVPRFLAIPQMAHLHFYARTLGVLRDHEGMYSLAKWMADAHVEILHRAEQEFSGRRWLRKTFVAMRLFLERPELDRTFEGLEVNPADEELITLVRRTINGVKAFKGWPREHEVEEYVDRGRRDKVAKDMRKGGGPRVRSSPTYYP</sequence>
<feature type="region of interest" description="Disordered" evidence="1">
    <location>
        <begin position="428"/>
        <end position="492"/>
    </location>
</feature>
<organism evidence="2 3">
    <name type="scientific">Aulographum hederae CBS 113979</name>
    <dbReference type="NCBI Taxonomy" id="1176131"/>
    <lineage>
        <taxon>Eukaryota</taxon>
        <taxon>Fungi</taxon>
        <taxon>Dikarya</taxon>
        <taxon>Ascomycota</taxon>
        <taxon>Pezizomycotina</taxon>
        <taxon>Dothideomycetes</taxon>
        <taxon>Pleosporomycetidae</taxon>
        <taxon>Aulographales</taxon>
        <taxon>Aulographaceae</taxon>
    </lineage>
</organism>
<feature type="compositionally biased region" description="Polar residues" evidence="1">
    <location>
        <begin position="231"/>
        <end position="241"/>
    </location>
</feature>